<accession>A0A5C1YBA8</accession>
<dbReference type="PANTHER" id="PTHR32039">
    <property type="entry name" value="MAGNESIUM-CHELATASE SUBUNIT CHLI"/>
    <property type="match status" value="1"/>
</dbReference>
<dbReference type="GO" id="GO:0005524">
    <property type="term" value="F:ATP binding"/>
    <property type="evidence" value="ECO:0007669"/>
    <property type="project" value="UniProtKB-KW"/>
</dbReference>
<evidence type="ECO:0000313" key="3">
    <source>
        <dbReference type="EMBL" id="QEO10555.1"/>
    </source>
</evidence>
<dbReference type="PANTHER" id="PTHR32039:SF7">
    <property type="entry name" value="COMPETENCE PROTEIN COMM"/>
    <property type="match status" value="1"/>
</dbReference>
<gene>
    <name evidence="3" type="ORF">FLP23_11420</name>
</gene>
<dbReference type="AlphaFoldDB" id="A0A5C1YBA8"/>
<dbReference type="InterPro" id="IPR045006">
    <property type="entry name" value="CHLI-like"/>
</dbReference>
<organism evidence="3 4">
    <name type="scientific">Protaetiibacter larvae</name>
    <dbReference type="NCBI Taxonomy" id="2592654"/>
    <lineage>
        <taxon>Bacteria</taxon>
        <taxon>Bacillati</taxon>
        <taxon>Actinomycetota</taxon>
        <taxon>Actinomycetes</taxon>
        <taxon>Micrococcales</taxon>
        <taxon>Microbacteriaceae</taxon>
        <taxon>Protaetiibacter</taxon>
    </lineage>
</organism>
<dbReference type="OrthoDB" id="9813147at2"/>
<dbReference type="SUPFAM" id="SSF52540">
    <property type="entry name" value="P-loop containing nucleoside triphosphate hydrolases"/>
    <property type="match status" value="1"/>
</dbReference>
<dbReference type="InterPro" id="IPR000523">
    <property type="entry name" value="Mg_chelatse_chII-like_cat_dom"/>
</dbReference>
<keyword evidence="4" id="KW-1185">Reference proteome</keyword>
<protein>
    <submittedName>
        <fullName evidence="3">ATP-binding protein</fullName>
    </submittedName>
</protein>
<dbReference type="KEGG" id="lyk:FLP23_11420"/>
<dbReference type="InterPro" id="IPR027417">
    <property type="entry name" value="P-loop_NTPase"/>
</dbReference>
<proteinExistence type="predicted"/>
<keyword evidence="3" id="KW-0547">Nucleotide-binding</keyword>
<dbReference type="Proteomes" id="UP000322159">
    <property type="component" value="Chromosome"/>
</dbReference>
<reference evidence="3 4" key="1">
    <citation type="submission" date="2019-09" db="EMBL/GenBank/DDBJ databases">
        <title>Genome sequencing of strain KACC 19322.</title>
        <authorList>
            <person name="Heo J."/>
            <person name="Kim S.-J."/>
            <person name="Kim J.-S."/>
            <person name="Hong S.-B."/>
            <person name="Kwon S.-W."/>
        </authorList>
    </citation>
    <scope>NUCLEOTIDE SEQUENCE [LARGE SCALE GENOMIC DNA]</scope>
    <source>
        <strain evidence="3 4">KACC 19322</strain>
    </source>
</reference>
<dbReference type="Pfam" id="PF13335">
    <property type="entry name" value="Mg_chelatase_C"/>
    <property type="match status" value="1"/>
</dbReference>
<evidence type="ECO:0000259" key="1">
    <source>
        <dbReference type="Pfam" id="PF01078"/>
    </source>
</evidence>
<dbReference type="Gene3D" id="3.40.50.300">
    <property type="entry name" value="P-loop containing nucleotide triphosphate hydrolases"/>
    <property type="match status" value="1"/>
</dbReference>
<dbReference type="InterPro" id="IPR025158">
    <property type="entry name" value="Mg_chelat-rel_C"/>
</dbReference>
<feature type="domain" description="Magnesium chelatase ChlI-like catalytic" evidence="1">
    <location>
        <begin position="1"/>
        <end position="98"/>
    </location>
</feature>
<name>A0A5C1YBA8_9MICO</name>
<feature type="domain" description="Mg chelatase-related protein C-terminal" evidence="2">
    <location>
        <begin position="109"/>
        <end position="203"/>
    </location>
</feature>
<dbReference type="Pfam" id="PF01078">
    <property type="entry name" value="Mg_chelatase"/>
    <property type="match status" value="1"/>
</dbReference>
<keyword evidence="3" id="KW-0067">ATP-binding</keyword>
<evidence type="ECO:0000259" key="2">
    <source>
        <dbReference type="Pfam" id="PF13335"/>
    </source>
</evidence>
<sequence length="207" mass="22257">MVFLGEAPEFAPSALDALRQPLESGVITISRAAATASFPARFQLVLAANPCPCGNAGVRDAECSCSPFARRRYLGRMSGPLLDRVDIQLDVPRVTAAQLRLSTQAPVTTSAAARARVVEARDRAARRLADQPWRLNAHAPGGWLRRDGAPASGSTSALDRALERGALTMRGYDRVLRLAWTLADLDGVERPGLDQLGRALYLRKAAV</sequence>
<evidence type="ECO:0000313" key="4">
    <source>
        <dbReference type="Proteomes" id="UP000322159"/>
    </source>
</evidence>
<dbReference type="EMBL" id="CP043504">
    <property type="protein sequence ID" value="QEO10555.1"/>
    <property type="molecule type" value="Genomic_DNA"/>
</dbReference>